<organism evidence="6 7">
    <name type="scientific">Xanthomonas campestris pv. campestris (strain B100)</name>
    <dbReference type="NCBI Taxonomy" id="509169"/>
    <lineage>
        <taxon>Bacteria</taxon>
        <taxon>Pseudomonadati</taxon>
        <taxon>Pseudomonadota</taxon>
        <taxon>Gammaproteobacteria</taxon>
        <taxon>Lysobacterales</taxon>
        <taxon>Lysobacteraceae</taxon>
        <taxon>Xanthomonas</taxon>
    </lineage>
</organism>
<feature type="domain" description="Ubiquitin-like protease family profile" evidence="5">
    <location>
        <begin position="565"/>
        <end position="737"/>
    </location>
</feature>
<dbReference type="Proteomes" id="UP000001188">
    <property type="component" value="Chromosome"/>
</dbReference>
<dbReference type="PANTHER" id="PTHR46468">
    <property type="entry name" value="SENTRIN-SPECIFIC PROTEASE 8"/>
    <property type="match status" value="1"/>
</dbReference>
<name>A0A1X7QFG6_XANCB</name>
<dbReference type="GO" id="GO:0019784">
    <property type="term" value="F:deNEDDylase activity"/>
    <property type="evidence" value="ECO:0007669"/>
    <property type="project" value="InterPro"/>
</dbReference>
<dbReference type="EMBL" id="AM920689">
    <property type="protein sequence ID" value="SMH63104.1"/>
    <property type="molecule type" value="Genomic_DNA"/>
</dbReference>
<proteinExistence type="predicted"/>
<feature type="region of interest" description="Disordered" evidence="4">
    <location>
        <begin position="426"/>
        <end position="492"/>
    </location>
</feature>
<feature type="compositionally biased region" description="Basic residues" evidence="4">
    <location>
        <begin position="791"/>
        <end position="801"/>
    </location>
</feature>
<dbReference type="InterPro" id="IPR044613">
    <property type="entry name" value="Nep1/2-like"/>
</dbReference>
<evidence type="ECO:0000256" key="2">
    <source>
        <dbReference type="ARBA" id="ARBA00022801"/>
    </source>
</evidence>
<keyword evidence="1" id="KW-0645">Protease</keyword>
<dbReference type="Gene3D" id="3.40.395.10">
    <property type="entry name" value="Adenoviral Proteinase, Chain A"/>
    <property type="match status" value="1"/>
</dbReference>
<feature type="compositionally biased region" description="Polar residues" evidence="4">
    <location>
        <begin position="473"/>
        <end position="489"/>
    </location>
</feature>
<dbReference type="GO" id="GO:0006508">
    <property type="term" value="P:proteolysis"/>
    <property type="evidence" value="ECO:0007669"/>
    <property type="project" value="UniProtKB-KW"/>
</dbReference>
<feature type="region of interest" description="Disordered" evidence="4">
    <location>
        <begin position="387"/>
        <end position="408"/>
    </location>
</feature>
<feature type="region of interest" description="Disordered" evidence="4">
    <location>
        <begin position="547"/>
        <end position="567"/>
    </location>
</feature>
<dbReference type="GO" id="GO:0000338">
    <property type="term" value="P:protein deneddylation"/>
    <property type="evidence" value="ECO:0007669"/>
    <property type="project" value="TreeGrafter"/>
</dbReference>
<dbReference type="SUPFAM" id="SSF54001">
    <property type="entry name" value="Cysteine proteinases"/>
    <property type="match status" value="1"/>
</dbReference>
<dbReference type="GO" id="GO:0008234">
    <property type="term" value="F:cysteine-type peptidase activity"/>
    <property type="evidence" value="ECO:0007669"/>
    <property type="project" value="UniProtKB-KW"/>
</dbReference>
<evidence type="ECO:0000313" key="7">
    <source>
        <dbReference type="Proteomes" id="UP000001188"/>
    </source>
</evidence>
<dbReference type="SMR" id="A0A1X7QFG6"/>
<evidence type="ECO:0000259" key="5">
    <source>
        <dbReference type="PROSITE" id="PS50600"/>
    </source>
</evidence>
<evidence type="ECO:0000256" key="3">
    <source>
        <dbReference type="ARBA" id="ARBA00022807"/>
    </source>
</evidence>
<protein>
    <submittedName>
        <fullName evidence="6">Type III secretion system effector protein</fullName>
    </submittedName>
</protein>
<keyword evidence="3" id="KW-0788">Thiol protease</keyword>
<gene>
    <name evidence="6" type="primary">xopD</name>
    <name evidence="6" type="ORF">XCCB100_1256</name>
</gene>
<dbReference type="AlphaFoldDB" id="A0A1X7QFG6"/>
<keyword evidence="2" id="KW-0378">Hydrolase</keyword>
<evidence type="ECO:0000313" key="6">
    <source>
        <dbReference type="EMBL" id="SMH63104.1"/>
    </source>
</evidence>
<evidence type="ECO:0000256" key="4">
    <source>
        <dbReference type="SAM" id="MobiDB-lite"/>
    </source>
</evidence>
<accession>A0A1X7QFG6</accession>
<dbReference type="PANTHER" id="PTHR46468:SF1">
    <property type="entry name" value="SENTRIN-SPECIFIC PROTEASE 8"/>
    <property type="match status" value="1"/>
</dbReference>
<reference evidence="6 7" key="1">
    <citation type="journal article" date="2008" name="J. Biotechnol.">
        <title>The genome of Xanthomonas campestris pv. campestris B100 and its use for the reconstruction of metabolic pathways involved in xanthan biosynthesis.</title>
        <authorList>
            <person name="Vorholter F.J."/>
            <person name="Schneiker S."/>
            <person name="Goesmann A."/>
            <person name="Krause L."/>
            <person name="Bekel T."/>
            <person name="Kaiser O."/>
            <person name="Linke B."/>
            <person name="Patschkowski T."/>
            <person name="Ruckert C."/>
            <person name="Schmid J."/>
            <person name="Sidhu V.K."/>
            <person name="Sieber V."/>
            <person name="Tauch A."/>
            <person name="Watt S.A."/>
            <person name="Weisshaar B."/>
            <person name="Becker A."/>
            <person name="Niehaus K."/>
            <person name="Puhler A."/>
        </authorList>
    </citation>
    <scope>NUCLEOTIDE SEQUENCE [LARGE SCALE GENOMIC DNA]</scope>
    <source>
        <strain evidence="6 7">B100</strain>
    </source>
</reference>
<dbReference type="Pfam" id="PF02902">
    <property type="entry name" value="Peptidase_C48"/>
    <property type="match status" value="1"/>
</dbReference>
<evidence type="ECO:0000256" key="1">
    <source>
        <dbReference type="ARBA" id="ARBA00022670"/>
    </source>
</evidence>
<dbReference type="InterPro" id="IPR038765">
    <property type="entry name" value="Papain-like_cys_pep_sf"/>
</dbReference>
<dbReference type="PROSITE" id="PS50600">
    <property type="entry name" value="ULP_PROTEASE"/>
    <property type="match status" value="1"/>
</dbReference>
<dbReference type="InterPro" id="IPR003653">
    <property type="entry name" value="Peptidase_C48_C"/>
</dbReference>
<feature type="compositionally biased region" description="Polar residues" evidence="4">
    <location>
        <begin position="439"/>
        <end position="450"/>
    </location>
</feature>
<sequence>MDRLFNFDYKNYLEMTEAADDHRNSPPPEEHRENYSTGYNMHPLLESLPRRNPTQVPADSSVHQMRAAAPTSNRHRSYSRLLDLSGAYGDGKKMSELLRSFPTFDFYLKTDGLSHRAGMQMLRELSGDQCDHVIGQIIRRVENCLGPAKREIALSNLELDCSQNIVLSQLTLDRIAKAKAKVKGKAKAKAEAEAKAEVAVAVEVAAKFAAEDAATAAAAAAAQSVISKIIEHLPIYETLQKLPRHAEGVSGFQNYLCKNGSFGQALINILEYATPDQKERLKQAIQKRRQALAAHNAVAATKSNVPRTGVFRTLYKNPKLILGISGKLSKRTCSINDASSGYLSQADLEKIVDEKTGELTPLGEEVISGASESIQDAIRANFRMRYQQPELPPNSPPQAFYPQEENPPPSSFFQGVSSYWRHVGCEPEPDTPQYPPQSPASTFSGLSSMSHYGREFDLNTPQQIEQPGWQGATPAQSTDSTFGGLSSMSHYGREFDLNTPQQIEQPGWQGATPAQSTDSTFDCLSSMSHYGREFDLNTPREEQLWSTDGDYGTQAPVGRSATPAMSPERIDVDNLPSPQDVPDSELPPATATSWLLDGHLRAYTDDLARRLRGQPNAHLLHFADSQVVTMLSSTDPDQQARARRLLVGDDVPPIVFLPINQRDTHWSLLVVDRRNKDAVATYHYDSMAQMQQQQRYLGQMAVYHLDLDYQQIHEMPTAIQRDGYSCGDHVLTGIEMLAHRVIDGTFDDADGRDLRGITPDRGLIRGRLAQAEQAPAESSVRQAPELPIEQKKKKSKWWKFQ</sequence>
<feature type="region of interest" description="Disordered" evidence="4">
    <location>
        <begin position="769"/>
        <end position="801"/>
    </location>
</feature>